<feature type="region of interest" description="Disordered" evidence="1">
    <location>
        <begin position="71"/>
        <end position="91"/>
    </location>
</feature>
<dbReference type="Proteomes" id="UP000326396">
    <property type="component" value="Linkage Group LG7"/>
</dbReference>
<proteinExistence type="predicted"/>
<dbReference type="EMBL" id="SZYD01000017">
    <property type="protein sequence ID" value="KAD3068618.1"/>
    <property type="molecule type" value="Genomic_DNA"/>
</dbReference>
<comment type="caution">
    <text evidence="2">The sequence shown here is derived from an EMBL/GenBank/DDBJ whole genome shotgun (WGS) entry which is preliminary data.</text>
</comment>
<keyword evidence="4" id="KW-1185">Reference proteome</keyword>
<reference evidence="2 4" key="1">
    <citation type="submission" date="2019-05" db="EMBL/GenBank/DDBJ databases">
        <title>Mikania micrantha, genome provides insights into the molecular mechanism of rapid growth.</title>
        <authorList>
            <person name="Liu B."/>
        </authorList>
    </citation>
    <scope>NUCLEOTIDE SEQUENCE [LARGE SCALE GENOMIC DNA]</scope>
    <source>
        <strain evidence="2">NLD-2019</strain>
        <tissue evidence="2">Leaf</tissue>
    </source>
</reference>
<accession>A0A5N6M4F4</accession>
<dbReference type="EMBL" id="SZYD01000013">
    <property type="protein sequence ID" value="KAD4385391.1"/>
    <property type="molecule type" value="Genomic_DNA"/>
</dbReference>
<evidence type="ECO:0000256" key="1">
    <source>
        <dbReference type="SAM" id="MobiDB-lite"/>
    </source>
</evidence>
<organism evidence="2 4">
    <name type="scientific">Mikania micrantha</name>
    <name type="common">bitter vine</name>
    <dbReference type="NCBI Taxonomy" id="192012"/>
    <lineage>
        <taxon>Eukaryota</taxon>
        <taxon>Viridiplantae</taxon>
        <taxon>Streptophyta</taxon>
        <taxon>Embryophyta</taxon>
        <taxon>Tracheophyta</taxon>
        <taxon>Spermatophyta</taxon>
        <taxon>Magnoliopsida</taxon>
        <taxon>eudicotyledons</taxon>
        <taxon>Gunneridae</taxon>
        <taxon>Pentapetalae</taxon>
        <taxon>asterids</taxon>
        <taxon>campanulids</taxon>
        <taxon>Asterales</taxon>
        <taxon>Asteraceae</taxon>
        <taxon>Asteroideae</taxon>
        <taxon>Heliantheae alliance</taxon>
        <taxon>Eupatorieae</taxon>
        <taxon>Mikania</taxon>
    </lineage>
</organism>
<evidence type="ECO:0000313" key="4">
    <source>
        <dbReference type="Proteomes" id="UP000326396"/>
    </source>
</evidence>
<gene>
    <name evidence="3" type="ORF">E3N88_25559</name>
    <name evidence="2" type="ORF">E3N88_36498</name>
</gene>
<sequence>MHMVARVSQVNLRNLFEQTLTKDMASDEQQCKASKLNDLIEELLKPSMKTMLQGGYAVYQLFNIVANCKGPHKTSTAGPRLPSRPLEPLTLTGPHSQPDEFCFHGYVSDPILGLIDVQPKEIKKPAKAYLK</sequence>
<evidence type="ECO:0000313" key="3">
    <source>
        <dbReference type="EMBL" id="KAD4385391.1"/>
    </source>
</evidence>
<evidence type="ECO:0000313" key="2">
    <source>
        <dbReference type="EMBL" id="KAD3068618.1"/>
    </source>
</evidence>
<dbReference type="AlphaFoldDB" id="A0A5N6M4F4"/>
<protein>
    <submittedName>
        <fullName evidence="2">Uncharacterized protein</fullName>
    </submittedName>
</protein>
<dbReference type="Proteomes" id="UP000326396">
    <property type="component" value="Linkage Group LG3"/>
</dbReference>
<name>A0A5N6M4F4_9ASTR</name>